<dbReference type="Gene3D" id="3.40.1190.20">
    <property type="match status" value="1"/>
</dbReference>
<feature type="domain" description="YjeF N-terminal" evidence="21">
    <location>
        <begin position="10"/>
        <end position="209"/>
    </location>
</feature>
<dbReference type="NCBIfam" id="TIGR00196">
    <property type="entry name" value="yjeF_cterm"/>
    <property type="match status" value="1"/>
</dbReference>
<keyword evidence="7 17" id="KW-0067">ATP-binding</keyword>
<dbReference type="GO" id="GO:0005524">
    <property type="term" value="F:ATP binding"/>
    <property type="evidence" value="ECO:0007669"/>
    <property type="project" value="UniProtKB-UniRule"/>
</dbReference>
<dbReference type="PROSITE" id="PS01050">
    <property type="entry name" value="YJEF_C_2"/>
    <property type="match status" value="1"/>
</dbReference>
<dbReference type="PANTHER" id="PTHR12592:SF0">
    <property type="entry name" value="ATP-DEPENDENT (S)-NAD(P)H-HYDRATE DEHYDRATASE"/>
    <property type="match status" value="1"/>
</dbReference>
<dbReference type="CDD" id="cd01171">
    <property type="entry name" value="YXKO-related"/>
    <property type="match status" value="1"/>
</dbReference>
<dbReference type="InterPro" id="IPR004443">
    <property type="entry name" value="YjeF_N_dom"/>
</dbReference>
<dbReference type="InterPro" id="IPR030677">
    <property type="entry name" value="Nnr"/>
</dbReference>
<feature type="binding site" evidence="18">
    <location>
        <position position="124"/>
    </location>
    <ligand>
        <name>K(+)</name>
        <dbReference type="ChEBI" id="CHEBI:29103"/>
    </ligand>
</feature>
<organism evidence="22 23">
    <name type="scientific">Amycolatopsis antarctica</name>
    <dbReference type="NCBI Taxonomy" id="1854586"/>
    <lineage>
        <taxon>Bacteria</taxon>
        <taxon>Bacillati</taxon>
        <taxon>Actinomycetota</taxon>
        <taxon>Actinomycetes</taxon>
        <taxon>Pseudonocardiales</taxon>
        <taxon>Pseudonocardiaceae</taxon>
        <taxon>Amycolatopsis</taxon>
    </lineage>
</organism>
<evidence type="ECO:0000259" key="21">
    <source>
        <dbReference type="PROSITE" id="PS51385"/>
    </source>
</evidence>
<feature type="binding site" evidence="18">
    <location>
        <begin position="62"/>
        <end position="66"/>
    </location>
    <ligand>
        <name>(6S)-NADPHX</name>
        <dbReference type="ChEBI" id="CHEBI:64076"/>
    </ligand>
</feature>
<comment type="caution">
    <text evidence="18">Lacks conserved residue(s) required for the propagation of feature annotation.</text>
</comment>
<feature type="binding site" evidence="17">
    <location>
        <position position="356"/>
    </location>
    <ligand>
        <name>(6S)-NADPHX</name>
        <dbReference type="ChEBI" id="CHEBI:64076"/>
    </ligand>
</feature>
<evidence type="ECO:0000256" key="2">
    <source>
        <dbReference type="ARBA" id="ARBA00000909"/>
    </source>
</evidence>
<comment type="cofactor">
    <cofactor evidence="18 19">
        <name>K(+)</name>
        <dbReference type="ChEBI" id="CHEBI:29103"/>
    </cofactor>
    <text evidence="18 19">Binds 1 potassium ion per subunit.</text>
</comment>
<dbReference type="InterPro" id="IPR036652">
    <property type="entry name" value="YjeF_N_dom_sf"/>
</dbReference>
<comment type="function">
    <text evidence="14 19">Bifunctional enzyme that catalyzes the epimerization of the S- and R-forms of NAD(P)HX and the dehydration of the S-form of NAD(P)HX at the expense of ADP, which is converted to AMP. This allows the repair of both epimers of NAD(P)HX, a damaged form of NAD(P)H that is a result of enzymatic or heat-dependent hydration.</text>
</comment>
<dbReference type="FunCoup" id="A0A263DC04">
    <property type="interactions" value="82"/>
</dbReference>
<evidence type="ECO:0000256" key="5">
    <source>
        <dbReference type="ARBA" id="ARBA00022723"/>
    </source>
</evidence>
<evidence type="ECO:0000256" key="19">
    <source>
        <dbReference type="PIRNR" id="PIRNR017184"/>
    </source>
</evidence>
<feature type="binding site" evidence="17">
    <location>
        <position position="304"/>
    </location>
    <ligand>
        <name>(6S)-NADPHX</name>
        <dbReference type="ChEBI" id="CHEBI:64076"/>
    </ligand>
</feature>
<dbReference type="SUPFAM" id="SSF53613">
    <property type="entry name" value="Ribokinase-like"/>
    <property type="match status" value="1"/>
</dbReference>
<keyword evidence="11 18" id="KW-0413">Isomerase</keyword>
<protein>
    <recommendedName>
        <fullName evidence="19">Bifunctional NAD(P)H-hydrate repair enzyme</fullName>
    </recommendedName>
    <alternativeName>
        <fullName evidence="19">Nicotinamide nucleotide repair protein</fullName>
    </alternativeName>
    <domain>
        <recommendedName>
            <fullName evidence="19">ADP-dependent (S)-NAD(P)H-hydrate dehydratase</fullName>
            <ecNumber evidence="19">4.2.1.136</ecNumber>
        </recommendedName>
        <alternativeName>
            <fullName evidence="19">ADP-dependent NAD(P)HX dehydratase</fullName>
        </alternativeName>
    </domain>
    <domain>
        <recommendedName>
            <fullName evidence="19">NAD(P)H-hydrate epimerase</fullName>
            <ecNumber evidence="19">5.1.99.6</ecNumber>
        </recommendedName>
    </domain>
</protein>
<feature type="binding site" evidence="18">
    <location>
        <position position="154"/>
    </location>
    <ligand>
        <name>(6S)-NADPHX</name>
        <dbReference type="ChEBI" id="CHEBI:64076"/>
    </ligand>
</feature>
<dbReference type="GO" id="GO:0110051">
    <property type="term" value="P:metabolite repair"/>
    <property type="evidence" value="ECO:0007669"/>
    <property type="project" value="TreeGrafter"/>
</dbReference>
<accession>A0A263DC04</accession>
<dbReference type="PANTHER" id="PTHR12592">
    <property type="entry name" value="ATP-DEPENDENT (S)-NAD(P)H-HYDRATE DEHYDRATASE FAMILY MEMBER"/>
    <property type="match status" value="1"/>
</dbReference>
<feature type="binding site" evidence="18">
    <location>
        <position position="63"/>
    </location>
    <ligand>
        <name>K(+)</name>
        <dbReference type="ChEBI" id="CHEBI:29103"/>
    </ligand>
</feature>
<dbReference type="GO" id="GO:0046496">
    <property type="term" value="P:nicotinamide nucleotide metabolic process"/>
    <property type="evidence" value="ECO:0007669"/>
    <property type="project" value="UniProtKB-UniRule"/>
</dbReference>
<evidence type="ECO:0000256" key="18">
    <source>
        <dbReference type="HAMAP-Rule" id="MF_01966"/>
    </source>
</evidence>
<evidence type="ECO:0000256" key="7">
    <source>
        <dbReference type="ARBA" id="ARBA00022840"/>
    </source>
</evidence>
<dbReference type="RefSeq" id="WP_094860706.1">
    <property type="nucleotide sequence ID" value="NZ_NKYE01000001.1"/>
</dbReference>
<evidence type="ECO:0000256" key="15">
    <source>
        <dbReference type="ARBA" id="ARBA00048238"/>
    </source>
</evidence>
<keyword evidence="9 18" id="KW-0630">Potassium</keyword>
<comment type="cofactor">
    <cofactor evidence="17">
        <name>Mg(2+)</name>
        <dbReference type="ChEBI" id="CHEBI:18420"/>
    </cofactor>
</comment>
<dbReference type="GO" id="GO:0046872">
    <property type="term" value="F:metal ion binding"/>
    <property type="evidence" value="ECO:0007669"/>
    <property type="project" value="UniProtKB-UniRule"/>
</dbReference>
<evidence type="ECO:0000256" key="3">
    <source>
        <dbReference type="ARBA" id="ARBA00006001"/>
    </source>
</evidence>
<sequence>MRGIWTTERIRSAEERLLARVADGALMRTAAFGVSVRAARILAEHAGAVAGRRVALLVGAGNNGGDALWAGAFLRRRGVAVAAVLLAPDRTHAQGLAALRRAGGRVVSVVDGPQWIEAADLVVDGIVGLSARGPLRPEAAELVRHIAAPVLSVDLPSGVDPDTGVVDGPAVRADHTVTFGARKPVHVMNPGRCGAVSLIDFGLGTELGEPDLHLLDGVDVAAAWPMPGMVDDKYTQGVTGIAAGSATYPGAAVLATGAAVLATSGMVRYAGPAADVVRSRWPEVVATGAVTDAGRAQAWVAGPGIGTGHEGRQVLRHVLGLGVPVCADADAITILASNPEVLDARDPGTPLVLTPHDREFARIAGAEPGADRVTAARELASRVDAVVLLKGHSTIVAAPDGRALVNVPEGSWLATAGTGDVLAGLVGALLAAGLDPWLACGAAAYVHSLSARLAAEGAPVSASGVQAAIPAAIRAVRSLS</sequence>
<comment type="catalytic activity">
    <reaction evidence="16 17 19">
        <text>(6S)-NADPHX + ADP = AMP + phosphate + NADPH + H(+)</text>
        <dbReference type="Rhea" id="RHEA:32235"/>
        <dbReference type="ChEBI" id="CHEBI:15378"/>
        <dbReference type="ChEBI" id="CHEBI:43474"/>
        <dbReference type="ChEBI" id="CHEBI:57783"/>
        <dbReference type="ChEBI" id="CHEBI:64076"/>
        <dbReference type="ChEBI" id="CHEBI:456215"/>
        <dbReference type="ChEBI" id="CHEBI:456216"/>
        <dbReference type="EC" id="4.2.1.136"/>
    </reaction>
</comment>
<dbReference type="EC" id="4.2.1.136" evidence="19"/>
<dbReference type="EMBL" id="NKYE01000001">
    <property type="protein sequence ID" value="OZM74925.1"/>
    <property type="molecule type" value="Genomic_DNA"/>
</dbReference>
<comment type="function">
    <text evidence="17">Catalyzes the dehydration of the S-form of NAD(P)HX at the expense of ADP, which is converted to AMP. Together with NAD(P)HX epimerase, which catalyzes the epimerization of the S- and R-forms, the enzyme allows the repair of both epimers of NAD(P)HX, a damaged form of NAD(P)H that is a result of enzymatic or heat-dependent hydration.</text>
</comment>
<evidence type="ECO:0000256" key="6">
    <source>
        <dbReference type="ARBA" id="ARBA00022741"/>
    </source>
</evidence>
<comment type="function">
    <text evidence="18">Catalyzes the epimerization of the S- and R-forms of NAD(P)HX, a damaged form of NAD(P)H that is a result of enzymatic or heat-dependent hydration. This is a prerequisite for the S-specific NAD(P)H-hydrate dehydratase to allow the repair of both epimers of NAD(P)HX.</text>
</comment>
<feature type="binding site" evidence="17">
    <location>
        <position position="420"/>
    </location>
    <ligand>
        <name>(6S)-NADPHX</name>
        <dbReference type="ChEBI" id="CHEBI:64076"/>
    </ligand>
</feature>
<comment type="subunit">
    <text evidence="17">Homotetramer.</text>
</comment>
<evidence type="ECO:0000256" key="4">
    <source>
        <dbReference type="ARBA" id="ARBA00009524"/>
    </source>
</evidence>
<comment type="similarity">
    <text evidence="18">Belongs to the NnrE/AIBP family.</text>
</comment>
<gene>
    <name evidence="17" type="primary">nnrD</name>
    <name evidence="18" type="synonym">nnrE</name>
    <name evidence="22" type="ORF">CFN78_01555</name>
</gene>
<evidence type="ECO:0000256" key="12">
    <source>
        <dbReference type="ARBA" id="ARBA00023239"/>
    </source>
</evidence>
<keyword evidence="10 17" id="KW-0520">NAD</keyword>
<dbReference type="Pfam" id="PF01256">
    <property type="entry name" value="Carb_kinase"/>
    <property type="match status" value="1"/>
</dbReference>
<evidence type="ECO:0000259" key="20">
    <source>
        <dbReference type="PROSITE" id="PS51383"/>
    </source>
</evidence>
<feature type="binding site" evidence="18">
    <location>
        <position position="157"/>
    </location>
    <ligand>
        <name>K(+)</name>
        <dbReference type="ChEBI" id="CHEBI:29103"/>
    </ligand>
</feature>
<dbReference type="OrthoDB" id="9806925at2"/>
<comment type="similarity">
    <text evidence="3 19">In the N-terminal section; belongs to the NnrE/AIBP family.</text>
</comment>
<comment type="catalytic activity">
    <reaction evidence="1 18 19">
        <text>(6R)-NADHX = (6S)-NADHX</text>
        <dbReference type="Rhea" id="RHEA:32215"/>
        <dbReference type="ChEBI" id="CHEBI:64074"/>
        <dbReference type="ChEBI" id="CHEBI:64075"/>
        <dbReference type="EC" id="5.1.99.6"/>
    </reaction>
</comment>
<keyword evidence="13" id="KW-0511">Multifunctional enzyme</keyword>
<dbReference type="InParanoid" id="A0A263DC04"/>
<keyword evidence="5 18" id="KW-0479">Metal-binding</keyword>
<dbReference type="HAMAP" id="MF_01966">
    <property type="entry name" value="NADHX_epimerase"/>
    <property type="match status" value="1"/>
</dbReference>
<feature type="binding site" evidence="18">
    <location>
        <begin position="128"/>
        <end position="134"/>
    </location>
    <ligand>
        <name>(6S)-NADPHX</name>
        <dbReference type="ChEBI" id="CHEBI:64076"/>
    </ligand>
</feature>
<keyword evidence="8 17" id="KW-0521">NADP</keyword>
<feature type="binding site" evidence="17">
    <location>
        <position position="419"/>
    </location>
    <ligand>
        <name>AMP</name>
        <dbReference type="ChEBI" id="CHEBI:456215"/>
    </ligand>
</feature>
<keyword evidence="23" id="KW-1185">Reference proteome</keyword>
<comment type="catalytic activity">
    <reaction evidence="15 17 19">
        <text>(6S)-NADHX + ADP = AMP + phosphate + NADH + H(+)</text>
        <dbReference type="Rhea" id="RHEA:32223"/>
        <dbReference type="ChEBI" id="CHEBI:15378"/>
        <dbReference type="ChEBI" id="CHEBI:43474"/>
        <dbReference type="ChEBI" id="CHEBI:57945"/>
        <dbReference type="ChEBI" id="CHEBI:64074"/>
        <dbReference type="ChEBI" id="CHEBI:456215"/>
        <dbReference type="ChEBI" id="CHEBI:456216"/>
        <dbReference type="EC" id="4.2.1.136"/>
    </reaction>
</comment>
<comment type="caution">
    <text evidence="22">The sequence shown here is derived from an EMBL/GenBank/DDBJ whole genome shotgun (WGS) entry which is preliminary data.</text>
</comment>
<evidence type="ECO:0000256" key="17">
    <source>
        <dbReference type="HAMAP-Rule" id="MF_01965"/>
    </source>
</evidence>
<feature type="binding site" evidence="17">
    <location>
        <position position="251"/>
    </location>
    <ligand>
        <name>(6S)-NADPHX</name>
        <dbReference type="ChEBI" id="CHEBI:64076"/>
    </ligand>
</feature>
<evidence type="ECO:0000256" key="8">
    <source>
        <dbReference type="ARBA" id="ARBA00022857"/>
    </source>
</evidence>
<dbReference type="InterPro" id="IPR017953">
    <property type="entry name" value="Carbohydrate_kinase_pred_CS"/>
</dbReference>
<dbReference type="Gene3D" id="3.40.50.10260">
    <property type="entry name" value="YjeF N-terminal domain"/>
    <property type="match status" value="1"/>
</dbReference>
<evidence type="ECO:0000313" key="22">
    <source>
        <dbReference type="EMBL" id="OZM74925.1"/>
    </source>
</evidence>
<keyword evidence="6 17" id="KW-0547">Nucleotide-binding</keyword>
<evidence type="ECO:0000256" key="9">
    <source>
        <dbReference type="ARBA" id="ARBA00022958"/>
    </source>
</evidence>
<proteinExistence type="inferred from homology"/>
<evidence type="ECO:0000256" key="13">
    <source>
        <dbReference type="ARBA" id="ARBA00023268"/>
    </source>
</evidence>
<evidence type="ECO:0000256" key="14">
    <source>
        <dbReference type="ARBA" id="ARBA00025153"/>
    </source>
</evidence>
<dbReference type="GO" id="GO:0052856">
    <property type="term" value="F:NAD(P)HX epimerase activity"/>
    <property type="evidence" value="ECO:0007669"/>
    <property type="project" value="UniProtKB-UniRule"/>
</dbReference>
<dbReference type="AlphaFoldDB" id="A0A263DC04"/>
<dbReference type="GO" id="GO:0052855">
    <property type="term" value="F:ADP-dependent NAD(P)H-hydrate dehydratase activity"/>
    <property type="evidence" value="ECO:0007669"/>
    <property type="project" value="UniProtKB-UniRule"/>
</dbReference>
<dbReference type="InterPro" id="IPR029056">
    <property type="entry name" value="Ribokinase-like"/>
</dbReference>
<dbReference type="InterPro" id="IPR000631">
    <property type="entry name" value="CARKD"/>
</dbReference>
<reference evidence="22 23" key="1">
    <citation type="submission" date="2017-07" db="EMBL/GenBank/DDBJ databases">
        <title>Amycolatopsis antarcticus sp. nov., isolated from the surface of an Antarcticus brown macroalga.</title>
        <authorList>
            <person name="Wang J."/>
            <person name="Leiva S."/>
            <person name="Huang J."/>
            <person name="Huang Y."/>
        </authorList>
    </citation>
    <scope>NUCLEOTIDE SEQUENCE [LARGE SCALE GENOMIC DNA]</scope>
    <source>
        <strain evidence="22 23">AU-G6</strain>
    </source>
</reference>
<dbReference type="Proteomes" id="UP000242444">
    <property type="component" value="Unassembled WGS sequence"/>
</dbReference>
<evidence type="ECO:0000256" key="1">
    <source>
        <dbReference type="ARBA" id="ARBA00000013"/>
    </source>
</evidence>
<comment type="similarity">
    <text evidence="17">Belongs to the NnrD/CARKD family.</text>
</comment>
<evidence type="ECO:0000256" key="10">
    <source>
        <dbReference type="ARBA" id="ARBA00023027"/>
    </source>
</evidence>
<dbReference type="PIRSF" id="PIRSF017184">
    <property type="entry name" value="Nnr"/>
    <property type="match status" value="1"/>
</dbReference>
<dbReference type="NCBIfam" id="TIGR00197">
    <property type="entry name" value="yjeF_nterm"/>
    <property type="match status" value="1"/>
</dbReference>
<dbReference type="HAMAP" id="MF_01965">
    <property type="entry name" value="NADHX_dehydratase"/>
    <property type="match status" value="1"/>
</dbReference>
<comment type="catalytic activity">
    <reaction evidence="2 18 19">
        <text>(6R)-NADPHX = (6S)-NADPHX</text>
        <dbReference type="Rhea" id="RHEA:32227"/>
        <dbReference type="ChEBI" id="CHEBI:64076"/>
        <dbReference type="ChEBI" id="CHEBI:64077"/>
        <dbReference type="EC" id="5.1.99.6"/>
    </reaction>
</comment>
<feature type="binding site" evidence="17">
    <location>
        <begin position="390"/>
        <end position="394"/>
    </location>
    <ligand>
        <name>AMP</name>
        <dbReference type="ChEBI" id="CHEBI:456215"/>
    </ligand>
</feature>
<dbReference type="EC" id="5.1.99.6" evidence="19"/>
<keyword evidence="12 17" id="KW-0456">Lyase</keyword>
<evidence type="ECO:0000256" key="16">
    <source>
        <dbReference type="ARBA" id="ARBA00049209"/>
    </source>
</evidence>
<evidence type="ECO:0000256" key="11">
    <source>
        <dbReference type="ARBA" id="ARBA00023235"/>
    </source>
</evidence>
<dbReference type="Pfam" id="PF03853">
    <property type="entry name" value="YjeF_N"/>
    <property type="match status" value="1"/>
</dbReference>
<dbReference type="PROSITE" id="PS51385">
    <property type="entry name" value="YJEF_N"/>
    <property type="match status" value="1"/>
</dbReference>
<dbReference type="SUPFAM" id="SSF64153">
    <property type="entry name" value="YjeF N-terminal domain-like"/>
    <property type="match status" value="1"/>
</dbReference>
<feature type="domain" description="YjeF C-terminal" evidence="20">
    <location>
        <begin position="216"/>
        <end position="476"/>
    </location>
</feature>
<evidence type="ECO:0000313" key="23">
    <source>
        <dbReference type="Proteomes" id="UP000242444"/>
    </source>
</evidence>
<name>A0A263DC04_9PSEU</name>
<comment type="similarity">
    <text evidence="4 19">In the C-terminal section; belongs to the NnrD/CARKD family.</text>
</comment>
<dbReference type="PROSITE" id="PS51383">
    <property type="entry name" value="YJEF_C_3"/>
    <property type="match status" value="1"/>
</dbReference>